<comment type="caution">
    <text evidence="6">The sequence shown here is derived from an EMBL/GenBank/DDBJ whole genome shotgun (WGS) entry which is preliminary data.</text>
</comment>
<feature type="region of interest" description="Disordered" evidence="3">
    <location>
        <begin position="694"/>
        <end position="753"/>
    </location>
</feature>
<feature type="region of interest" description="Disordered" evidence="3">
    <location>
        <begin position="549"/>
        <end position="648"/>
    </location>
</feature>
<keyword evidence="7" id="KW-1185">Reference proteome</keyword>
<dbReference type="FunFam" id="1.20.1390.10:FF:000008">
    <property type="entry name" value="RNA Binding Motif protein homolog"/>
    <property type="match status" value="1"/>
</dbReference>
<feature type="compositionally biased region" description="Basic and acidic residues" evidence="3">
    <location>
        <begin position="549"/>
        <end position="576"/>
    </location>
</feature>
<dbReference type="SMART" id="SM00311">
    <property type="entry name" value="PWI"/>
    <property type="match status" value="1"/>
</dbReference>
<feature type="domain" description="PWI" evidence="5">
    <location>
        <begin position="847"/>
        <end position="944"/>
    </location>
</feature>
<organism evidence="6 7">
    <name type="scientific">Ambrosia artemisiifolia</name>
    <name type="common">Common ragweed</name>
    <dbReference type="NCBI Taxonomy" id="4212"/>
    <lineage>
        <taxon>Eukaryota</taxon>
        <taxon>Viridiplantae</taxon>
        <taxon>Streptophyta</taxon>
        <taxon>Embryophyta</taxon>
        <taxon>Tracheophyta</taxon>
        <taxon>Spermatophyta</taxon>
        <taxon>Magnoliopsida</taxon>
        <taxon>eudicotyledons</taxon>
        <taxon>Gunneridae</taxon>
        <taxon>Pentapetalae</taxon>
        <taxon>asterids</taxon>
        <taxon>campanulids</taxon>
        <taxon>Asterales</taxon>
        <taxon>Asteraceae</taxon>
        <taxon>Asteroideae</taxon>
        <taxon>Heliantheae alliance</taxon>
        <taxon>Heliantheae</taxon>
        <taxon>Ambrosia</taxon>
    </lineage>
</organism>
<feature type="compositionally biased region" description="Low complexity" evidence="3">
    <location>
        <begin position="56"/>
        <end position="82"/>
    </location>
</feature>
<feature type="compositionally biased region" description="Polar residues" evidence="3">
    <location>
        <begin position="1"/>
        <end position="16"/>
    </location>
</feature>
<feature type="region of interest" description="Disordered" evidence="3">
    <location>
        <begin position="348"/>
        <end position="535"/>
    </location>
</feature>
<dbReference type="PANTHER" id="PTHR47334">
    <property type="entry name" value="SPLICING FACTOR PWI DOMAIN-CONTAINING PROTEIN / RNA RECOGNITION MOTIF (RRM)-CONTAINING PROTEIN"/>
    <property type="match status" value="1"/>
</dbReference>
<sequence length="944" mass="106790">MAISTNSPDKTSTDPQTPNPDININININNINNNNPNPSKPDLPDSSVPPPPQPPSSSTVPSLNPNPNPILNNSQPTGITTTTPPPPPQIQSFLPGGHPSFRPTTLPVPHPTAAAPHFSPIPNPSFQNHGVPGQVPVQVQPPGVMVQPPGSGAMPQMMQPHYGQQPQMRMYAPMPNGYPMGVPQGAMNPPGILRYAPPTYPQMLRPPYPQRPPGAVGVIPTLQRPPVMAMRGPVVPTIVRPPINLAIPQTEKPMTTIYVGKIASTVDNDFMLSLLQLCGPVKSWKRVPDPTTGALKGFGFCEFESVEGVLRALRLLSKLSIDGQELMLNFDKATKEYLKRFVEKKKESSKDLKATDDTEGAGKEEKATSPKPSVDKSKEDDNDNNNEANKEDDYATFGLVTNEDKEADKEASEKLSAMIEERIKNKPLPPPPPPPQTAPDVGGNSTSEHPAKSKDGGDSDADAARTAEDKKDEETTSQSKSTNENEKLETSSPDRNSRKERERTREKERELERYEREREQERAKREREREYKIREEERRYRARLKEWENREKERERARKMEREREKDREQDRKYEIMEQENDDGYSKKRKYRNSGDEREERKRRLREKEEDMDDKIKELEEIAEAKRKEEEEREKQKEQQKHALEILSGNNSKAANGIENAMLVDGSLLETKNKPVAHQPTDVEMEHVNEIGNKITQNGTGDDSETRQSNSLGPKKLGFGLVGSGKRTTVPSLFHEEDEDAQKDKKMRPLVPIDYSTEELQAVRETTPVPPSNLAAAAEFAKRIGEKPESDRERSRRGHDRSGHRDRDHETNRSRDETREKEKAKTPDNKKLLDAKQLIDTIPKTKDELFSYPINWVVYDKNGLHERMRPWISKKITEFLGEEETTLVDYIVSSTQEHVTADEMLDRLQSILDDEAEMFVLKMWRMLIFEIKKVETGLAGRSKA</sequence>
<feature type="compositionally biased region" description="Pro residues" evidence="3">
    <location>
        <begin position="427"/>
        <end position="437"/>
    </location>
</feature>
<dbReference type="SMART" id="SM00360">
    <property type="entry name" value="RRM"/>
    <property type="match status" value="1"/>
</dbReference>
<gene>
    <name evidence="6" type="ORF">M8C21_023823</name>
</gene>
<feature type="compositionally biased region" description="Basic and acidic residues" evidence="3">
    <location>
        <begin position="495"/>
        <end position="535"/>
    </location>
</feature>
<evidence type="ECO:0008006" key="8">
    <source>
        <dbReference type="Google" id="ProtNLM"/>
    </source>
</evidence>
<dbReference type="InterPro" id="IPR035979">
    <property type="entry name" value="RBD_domain_sf"/>
</dbReference>
<accession>A0AAD5G4W9</accession>
<reference evidence="6" key="1">
    <citation type="submission" date="2022-06" db="EMBL/GenBank/DDBJ databases">
        <title>Uncovering the hologenomic basis of an extraordinary plant invasion.</title>
        <authorList>
            <person name="Bieker V.C."/>
            <person name="Martin M.D."/>
            <person name="Gilbert T."/>
            <person name="Hodgins K."/>
            <person name="Battlay P."/>
            <person name="Petersen B."/>
            <person name="Wilson J."/>
        </authorList>
    </citation>
    <scope>NUCLEOTIDE SEQUENCE</scope>
    <source>
        <strain evidence="6">AA19_3_7</strain>
        <tissue evidence="6">Leaf</tissue>
    </source>
</reference>
<proteinExistence type="predicted"/>
<dbReference type="Pfam" id="PF00076">
    <property type="entry name" value="RRM_1"/>
    <property type="match status" value="1"/>
</dbReference>
<dbReference type="InterPro" id="IPR012677">
    <property type="entry name" value="Nucleotide-bd_a/b_plait_sf"/>
</dbReference>
<dbReference type="InterPro" id="IPR036483">
    <property type="entry name" value="PWI_dom_sf"/>
</dbReference>
<feature type="region of interest" description="Disordered" evidence="3">
    <location>
        <begin position="1"/>
        <end position="135"/>
    </location>
</feature>
<evidence type="ECO:0000256" key="1">
    <source>
        <dbReference type="ARBA" id="ARBA00022664"/>
    </source>
</evidence>
<feature type="compositionally biased region" description="Basic and acidic residues" evidence="3">
    <location>
        <begin position="348"/>
        <end position="379"/>
    </location>
</feature>
<dbReference type="CDD" id="cd12446">
    <property type="entry name" value="RRM_RBM25"/>
    <property type="match status" value="1"/>
</dbReference>
<dbReference type="AlphaFoldDB" id="A0AAD5G4W9"/>
<dbReference type="GO" id="GO:0006397">
    <property type="term" value="P:mRNA processing"/>
    <property type="evidence" value="ECO:0007669"/>
    <property type="project" value="UniProtKB-KW"/>
</dbReference>
<feature type="domain" description="RRM" evidence="4">
    <location>
        <begin position="255"/>
        <end position="333"/>
    </location>
</feature>
<dbReference type="Gene3D" id="1.20.1390.10">
    <property type="entry name" value="PWI domain"/>
    <property type="match status" value="1"/>
</dbReference>
<evidence type="ECO:0000259" key="5">
    <source>
        <dbReference type="PROSITE" id="PS51025"/>
    </source>
</evidence>
<feature type="compositionally biased region" description="Basic and acidic residues" evidence="3">
    <location>
        <begin position="449"/>
        <end position="474"/>
    </location>
</feature>
<keyword evidence="2" id="KW-0694">RNA-binding</keyword>
<dbReference type="GO" id="GO:0003723">
    <property type="term" value="F:RNA binding"/>
    <property type="evidence" value="ECO:0007669"/>
    <property type="project" value="UniProtKB-UniRule"/>
</dbReference>
<protein>
    <recommendedName>
        <fullName evidence="8">RNA-binding protein 25</fullName>
    </recommendedName>
</protein>
<dbReference type="InterPro" id="IPR053294">
    <property type="entry name" value="RBM_PWI_domain"/>
</dbReference>
<evidence type="ECO:0000313" key="7">
    <source>
        <dbReference type="Proteomes" id="UP001206925"/>
    </source>
</evidence>
<dbReference type="Proteomes" id="UP001206925">
    <property type="component" value="Unassembled WGS sequence"/>
</dbReference>
<dbReference type="Gene3D" id="3.30.70.330">
    <property type="match status" value="1"/>
</dbReference>
<dbReference type="InterPro" id="IPR000504">
    <property type="entry name" value="RRM_dom"/>
</dbReference>
<dbReference type="PROSITE" id="PS50102">
    <property type="entry name" value="RRM"/>
    <property type="match status" value="1"/>
</dbReference>
<feature type="compositionally biased region" description="Polar residues" evidence="3">
    <location>
        <begin position="694"/>
        <end position="712"/>
    </location>
</feature>
<feature type="compositionally biased region" description="Basic and acidic residues" evidence="3">
    <location>
        <begin position="593"/>
        <end position="644"/>
    </location>
</feature>
<feature type="compositionally biased region" description="Basic and acidic residues" evidence="3">
    <location>
        <begin position="402"/>
        <end position="424"/>
    </location>
</feature>
<dbReference type="PANTHER" id="PTHR47334:SF2">
    <property type="entry name" value="RNA-BINDING MOTIF PROTEIN 25"/>
    <property type="match status" value="1"/>
</dbReference>
<name>A0AAD5G4W9_AMBAR</name>
<dbReference type="Pfam" id="PF01480">
    <property type="entry name" value="PWI"/>
    <property type="match status" value="1"/>
</dbReference>
<dbReference type="PROSITE" id="PS51025">
    <property type="entry name" value="PWI"/>
    <property type="match status" value="1"/>
</dbReference>
<evidence type="ECO:0000313" key="6">
    <source>
        <dbReference type="EMBL" id="KAI7728844.1"/>
    </source>
</evidence>
<keyword evidence="1" id="KW-0507">mRNA processing</keyword>
<dbReference type="InterPro" id="IPR034268">
    <property type="entry name" value="RBM25_RRM"/>
</dbReference>
<feature type="region of interest" description="Disordered" evidence="3">
    <location>
        <begin position="782"/>
        <end position="831"/>
    </location>
</feature>
<evidence type="ECO:0000256" key="2">
    <source>
        <dbReference type="PROSITE-ProRule" id="PRU00176"/>
    </source>
</evidence>
<dbReference type="InterPro" id="IPR002483">
    <property type="entry name" value="PWI_dom"/>
</dbReference>
<dbReference type="EMBL" id="JAMZMK010011132">
    <property type="protein sequence ID" value="KAI7728844.1"/>
    <property type="molecule type" value="Genomic_DNA"/>
</dbReference>
<evidence type="ECO:0000256" key="3">
    <source>
        <dbReference type="SAM" id="MobiDB-lite"/>
    </source>
</evidence>
<dbReference type="SUPFAM" id="SSF101233">
    <property type="entry name" value="PWI domain"/>
    <property type="match status" value="1"/>
</dbReference>
<dbReference type="SUPFAM" id="SSF54928">
    <property type="entry name" value="RNA-binding domain, RBD"/>
    <property type="match status" value="1"/>
</dbReference>
<evidence type="ECO:0000259" key="4">
    <source>
        <dbReference type="PROSITE" id="PS50102"/>
    </source>
</evidence>
<feature type="compositionally biased region" description="Low complexity" evidence="3">
    <location>
        <begin position="19"/>
        <end position="37"/>
    </location>
</feature>